<keyword evidence="2" id="KW-0479">Metal-binding</keyword>
<gene>
    <name evidence="6" type="ORF">GCM10008955_13710</name>
</gene>
<dbReference type="EMBL" id="BMPP01000004">
    <property type="protein sequence ID" value="GGK21504.1"/>
    <property type="molecule type" value="Genomic_DNA"/>
</dbReference>
<keyword evidence="1" id="KW-0349">Heme</keyword>
<dbReference type="InterPro" id="IPR044944">
    <property type="entry name" value="NOS_dom_3"/>
</dbReference>
<evidence type="ECO:0000256" key="1">
    <source>
        <dbReference type="ARBA" id="ARBA00022617"/>
    </source>
</evidence>
<feature type="domain" description="Nitric oxide synthase (NOS)" evidence="5">
    <location>
        <begin position="2"/>
        <end position="214"/>
    </location>
</feature>
<evidence type="ECO:0000259" key="5">
    <source>
        <dbReference type="Pfam" id="PF02898"/>
    </source>
</evidence>
<sequence>MALTQYLQKLGWKGGAGTPFDLLPVAVQTDTGRTELFTLPQDVGREVRITHPDFPAINELGLRWPALPVISNMTLSVAGQHMTCAPFNGWYLQTEIAARNLADEQRYNMLPTVAQALGLDTSRRRSLWQDRALVELNVAVLHSFDQAGVRIADHHAVTGQFERFADQEARAGRRVRGRWSWLIPPLSPATTPVWSRQYLDQEITPNFVKQPAAWTVPSGAARCPMRAG</sequence>
<keyword evidence="7" id="KW-1185">Reference proteome</keyword>
<dbReference type="Gene3D" id="3.90.1230.10">
    <property type="entry name" value="Nitric Oxide Synthase, Chain A, domain 3"/>
    <property type="match status" value="2"/>
</dbReference>
<organism evidence="6 7">
    <name type="scientific">Deinococcus malanensis</name>
    <dbReference type="NCBI Taxonomy" id="1706855"/>
    <lineage>
        <taxon>Bacteria</taxon>
        <taxon>Thermotogati</taxon>
        <taxon>Deinococcota</taxon>
        <taxon>Deinococci</taxon>
        <taxon>Deinococcales</taxon>
        <taxon>Deinococcaceae</taxon>
        <taxon>Deinococcus</taxon>
    </lineage>
</organism>
<dbReference type="InterPro" id="IPR036119">
    <property type="entry name" value="NOS_N_sf"/>
</dbReference>
<dbReference type="InterPro" id="IPR050607">
    <property type="entry name" value="NOS"/>
</dbReference>
<reference evidence="7" key="1">
    <citation type="journal article" date="2019" name="Int. J. Syst. Evol. Microbiol.">
        <title>The Global Catalogue of Microorganisms (GCM) 10K type strain sequencing project: providing services to taxonomists for standard genome sequencing and annotation.</title>
        <authorList>
            <consortium name="The Broad Institute Genomics Platform"/>
            <consortium name="The Broad Institute Genome Sequencing Center for Infectious Disease"/>
            <person name="Wu L."/>
            <person name="Ma J."/>
        </authorList>
    </citation>
    <scope>NUCLEOTIDE SEQUENCE [LARGE SCALE GENOMIC DNA]</scope>
    <source>
        <strain evidence="7">JCM 30331</strain>
    </source>
</reference>
<comment type="caution">
    <text evidence="6">The sequence shown here is derived from an EMBL/GenBank/DDBJ whole genome shotgun (WGS) entry which is preliminary data.</text>
</comment>
<name>A0ABQ2ETG1_9DEIO</name>
<dbReference type="InterPro" id="IPR004030">
    <property type="entry name" value="NOS_N"/>
</dbReference>
<accession>A0ABQ2ETG1</accession>
<evidence type="ECO:0000256" key="3">
    <source>
        <dbReference type="ARBA" id="ARBA00023002"/>
    </source>
</evidence>
<evidence type="ECO:0000256" key="4">
    <source>
        <dbReference type="ARBA" id="ARBA00023004"/>
    </source>
</evidence>
<evidence type="ECO:0000313" key="7">
    <source>
        <dbReference type="Proteomes" id="UP000647587"/>
    </source>
</evidence>
<keyword evidence="3" id="KW-0560">Oxidoreductase</keyword>
<dbReference type="SUPFAM" id="SSF56512">
    <property type="entry name" value="Nitric oxide (NO) synthase oxygenase domain"/>
    <property type="match status" value="1"/>
</dbReference>
<evidence type="ECO:0000256" key="2">
    <source>
        <dbReference type="ARBA" id="ARBA00022723"/>
    </source>
</evidence>
<dbReference type="PANTHER" id="PTHR43410">
    <property type="entry name" value="NITRIC OXIDE SYNTHASE OXYGENASE"/>
    <property type="match status" value="1"/>
</dbReference>
<dbReference type="PANTHER" id="PTHR43410:SF1">
    <property type="entry name" value="NITRIC OXIDE SYNTHASE"/>
    <property type="match status" value="1"/>
</dbReference>
<dbReference type="Proteomes" id="UP000647587">
    <property type="component" value="Unassembled WGS sequence"/>
</dbReference>
<keyword evidence="4" id="KW-0408">Iron</keyword>
<dbReference type="InterPro" id="IPR044940">
    <property type="entry name" value="NOS_dom_2"/>
</dbReference>
<protein>
    <recommendedName>
        <fullName evidence="5">Nitric oxide synthase (NOS) domain-containing protein</fullName>
    </recommendedName>
</protein>
<dbReference type="Gene3D" id="3.90.440.10">
    <property type="entry name" value="Nitric Oxide Synthase,Heme Domain,Chain A domain 2"/>
    <property type="match status" value="1"/>
</dbReference>
<dbReference type="Pfam" id="PF02898">
    <property type="entry name" value="NO_synthase"/>
    <property type="match status" value="1"/>
</dbReference>
<evidence type="ECO:0000313" key="6">
    <source>
        <dbReference type="EMBL" id="GGK21504.1"/>
    </source>
</evidence>
<proteinExistence type="predicted"/>